<organism evidence="1 2">
    <name type="scientific">Desulfofarcimen acetoxidans (strain ATCC 49208 / DSM 771 / KCTC 5769 / VKM B-1644 / 5575)</name>
    <name type="common">Desulfotomaculum acetoxidans</name>
    <dbReference type="NCBI Taxonomy" id="485916"/>
    <lineage>
        <taxon>Bacteria</taxon>
        <taxon>Bacillati</taxon>
        <taxon>Bacillota</taxon>
        <taxon>Clostridia</taxon>
        <taxon>Eubacteriales</taxon>
        <taxon>Peptococcaceae</taxon>
        <taxon>Desulfofarcimen</taxon>
    </lineage>
</organism>
<reference evidence="1 2" key="1">
    <citation type="journal article" date="2009" name="Stand. Genomic Sci.">
        <title>Complete genome sequence of Desulfotomaculum acetoxidans type strain (5575).</title>
        <authorList>
            <person name="Spring S."/>
            <person name="Lapidus A."/>
            <person name="Schroder M."/>
            <person name="Gleim D."/>
            <person name="Sims D."/>
            <person name="Meincke L."/>
            <person name="Glavina Del Rio T."/>
            <person name="Tice H."/>
            <person name="Copeland A."/>
            <person name="Cheng J.F."/>
            <person name="Lucas S."/>
            <person name="Chen F."/>
            <person name="Nolan M."/>
            <person name="Bruce D."/>
            <person name="Goodwin L."/>
            <person name="Pitluck S."/>
            <person name="Ivanova N."/>
            <person name="Mavromatis K."/>
            <person name="Mikhailova N."/>
            <person name="Pati A."/>
            <person name="Chen A."/>
            <person name="Palaniappan K."/>
            <person name="Land M."/>
            <person name="Hauser L."/>
            <person name="Chang Y.J."/>
            <person name="Jeffries C.D."/>
            <person name="Chain P."/>
            <person name="Saunders E."/>
            <person name="Brettin T."/>
            <person name="Detter J.C."/>
            <person name="Goker M."/>
            <person name="Bristow J."/>
            <person name="Eisen J.A."/>
            <person name="Markowitz V."/>
            <person name="Hugenholtz P."/>
            <person name="Kyrpides N.C."/>
            <person name="Klenk H.P."/>
            <person name="Han C."/>
        </authorList>
    </citation>
    <scope>NUCLEOTIDE SEQUENCE [LARGE SCALE GENOMIC DNA]</scope>
    <source>
        <strain evidence="2">ATCC 49208 / DSM 771 / VKM B-1644</strain>
    </source>
</reference>
<dbReference type="OrthoDB" id="9788327at2"/>
<dbReference type="STRING" id="485916.Dtox_4321"/>
<dbReference type="Proteomes" id="UP000002217">
    <property type="component" value="Chromosome"/>
</dbReference>
<dbReference type="HOGENOM" id="CLU_255169_0_0_9"/>
<sequence>MPVNPKNLAMIAHGTDGSDGLEAGIHLRWAFDPDMGFPLDGFKLYRRLADWRNSGGAKLGFDRVRDDFINIPYIMHFAAGKKTYSALITAQEKQLSVVEMSFGGAVVRCLYVEAPVKIEFSDPMHKVEIDVFFNDGGHIELTAFEEDKVIERRNYQNINGRQTITLSSQGINSLKMRGIRLYLCEIRLYVVEDIDSGWQGPVNARCSFGLPVNVAPECILDLLKINSGILPAGRWTVDMIARNNPDWLLAACRMPVKPRSFYKPYFSEFQNLLKIMVSDAGSVPMRSNRLNCRDELASGASEQPNVEINMPALDMVLLSAVNPYIARMLALYWADTDARKGVYYDYRITATWPRGTLWNLEKCIDFESWNVGKRFYNIFHVEGLVFDSPGQGVIIESKPLTLTNAGRGLRYLLTDGPVTIDFTSTVREFCMYASHSAGSVKIEAYSQDTLVDSMILSRPEGILAVHSKSSITSVVIRQVVKITKPPFIINDRLGDIKKPPLGQIEKPVLVRANIIFYKIYTGEKFFDYGTYNYDLYGVCQEKPEPLTVPRGLKATPQSGMSKTLPDGTVLDQRYAAGLTWDIPLNENGCLLSDMPVMYHIQRQTARSAPVLLTSGQPLVVPSQKNAGADIIFYTDAVSSRDTYEYSVAAVDIWGRVSQYCSWIGVNLTASVPPPPSGAEAKYLDPQDPYLSQLEKSEAAKNNNKPVLRVRWKWNESLQRQAPDVSSFNIYFQPGWLNVVQGSLVTQPAENGMLLDLQTDYFNNRIPAGAFGGLALQMNQAAHEILYSKRAADGRFIFSIRKTIPQKDDFLTCESGTYKISSVVETGSSLQLELVTDPANVNFGRPNTVTIKQKSYPVQSIGFATGTAAGLILTVPKVYPQKGDFFALPLLPGTPAFVDYTRAGSWQTLLRSEAALPGKEQYEAFIYNPPLYPGEDNKTVYAQIGFSSVNPEGEGSVSGPAAIVAVYREKPPAQVLPDMPGDYTTPADYYGKSRYALRWTKNPAVRYFVHRALDETVFMVDREERMAATAGGVLRISDADAYIDSLGLGLYRNEIKQRVINPGLVDYKSLLMDQHRNVLLKALVNMPGNEKAFVKLNLEAIDPEDANFQNKRNYWEPESLPIDRSLLLFVDDTLDGNSENVIFYRLQTVNELGTAGDYGPASYPVYLSKTALVSVPRITGVEGGECRITIKWSPCLETGIAGYLVYRAENERDSEDIRRMKLLKADVSDAYSAVAGTDRFTDMGVDGGKKYYYRVIAAAVIEQKGGDMKIKSPASEVFTGQAFDTAPPEPPMIISLEWVYLDENGVIYSFASPTAAGQKLYTAVRLKWAPPEPGLSILVQYRAGTAADFSNASGWLAEGTAEFTHKNELWYKSFEYRLKAVNRSGNTNKVYHTAQLPAVNP</sequence>
<evidence type="ECO:0008006" key="3">
    <source>
        <dbReference type="Google" id="ProtNLM"/>
    </source>
</evidence>
<dbReference type="eggNOG" id="ENOG5033THI">
    <property type="taxonomic scope" value="Bacteria"/>
</dbReference>
<evidence type="ECO:0000313" key="1">
    <source>
        <dbReference type="EMBL" id="ACV64985.1"/>
    </source>
</evidence>
<dbReference type="EMBL" id="CP001720">
    <property type="protein sequence ID" value="ACV64985.1"/>
    <property type="molecule type" value="Genomic_DNA"/>
</dbReference>
<dbReference type="InterPro" id="IPR013783">
    <property type="entry name" value="Ig-like_fold"/>
</dbReference>
<proteinExistence type="predicted"/>
<evidence type="ECO:0000313" key="2">
    <source>
        <dbReference type="Proteomes" id="UP000002217"/>
    </source>
</evidence>
<dbReference type="SUPFAM" id="SSF49265">
    <property type="entry name" value="Fibronectin type III"/>
    <property type="match status" value="1"/>
</dbReference>
<name>C8W017_DESAS</name>
<dbReference type="InterPro" id="IPR036116">
    <property type="entry name" value="FN3_sf"/>
</dbReference>
<dbReference type="Gene3D" id="2.60.40.10">
    <property type="entry name" value="Immunoglobulins"/>
    <property type="match status" value="1"/>
</dbReference>
<gene>
    <name evidence="1" type="ordered locus">Dtox_4321</name>
</gene>
<accession>C8W017</accession>
<dbReference type="KEGG" id="dae:Dtox_4321"/>
<protein>
    <recommendedName>
        <fullName evidence="3">Fibronectin type III domain protein</fullName>
    </recommendedName>
</protein>
<keyword evidence="2" id="KW-1185">Reference proteome</keyword>
<dbReference type="RefSeq" id="WP_015759655.1">
    <property type="nucleotide sequence ID" value="NC_013216.1"/>
</dbReference>